<feature type="domain" description="Primosomal protein N' 3' DNA-binding" evidence="1">
    <location>
        <begin position="141"/>
        <end position="213"/>
    </location>
</feature>
<dbReference type="GO" id="GO:0003677">
    <property type="term" value="F:DNA binding"/>
    <property type="evidence" value="ECO:0007669"/>
    <property type="project" value="InterPro"/>
</dbReference>
<dbReference type="Pfam" id="PF20118">
    <property type="entry name" value="DUF6508"/>
    <property type="match status" value="1"/>
</dbReference>
<dbReference type="Pfam" id="PF17764">
    <property type="entry name" value="PriA_3primeBD"/>
    <property type="match status" value="1"/>
</dbReference>
<proteinExistence type="predicted"/>
<keyword evidence="3" id="KW-1185">Reference proteome</keyword>
<comment type="caution">
    <text evidence="2">The sequence shown here is derived from an EMBL/GenBank/DDBJ whole genome shotgun (WGS) entry which is preliminary data.</text>
</comment>
<dbReference type="AlphaFoldDB" id="A0A0R1U1K8"/>
<dbReference type="Proteomes" id="UP000051324">
    <property type="component" value="Unassembled WGS sequence"/>
</dbReference>
<evidence type="ECO:0000313" key="2">
    <source>
        <dbReference type="EMBL" id="KRL83467.1"/>
    </source>
</evidence>
<name>A0A0R1U1K8_9LACO</name>
<dbReference type="STRING" id="1423724.FC32_GL000721"/>
<dbReference type="OrthoDB" id="2054606at2"/>
<evidence type="ECO:0000313" key="3">
    <source>
        <dbReference type="Proteomes" id="UP000051324"/>
    </source>
</evidence>
<reference evidence="2 3" key="1">
    <citation type="journal article" date="2015" name="Genome Announc.">
        <title>Expanding the biotechnology potential of lactobacilli through comparative genomics of 213 strains and associated genera.</title>
        <authorList>
            <person name="Sun Z."/>
            <person name="Harris H.M."/>
            <person name="McCann A."/>
            <person name="Guo C."/>
            <person name="Argimon S."/>
            <person name="Zhang W."/>
            <person name="Yang X."/>
            <person name="Jeffery I.B."/>
            <person name="Cooney J.C."/>
            <person name="Kagawa T.F."/>
            <person name="Liu W."/>
            <person name="Song Y."/>
            <person name="Salvetti E."/>
            <person name="Wrobel A."/>
            <person name="Rasinkangas P."/>
            <person name="Parkhill J."/>
            <person name="Rea M.C."/>
            <person name="O'Sullivan O."/>
            <person name="Ritari J."/>
            <person name="Douillard F.P."/>
            <person name="Paul Ross R."/>
            <person name="Yang R."/>
            <person name="Briner A.E."/>
            <person name="Felis G.E."/>
            <person name="de Vos W.M."/>
            <person name="Barrangou R."/>
            <person name="Klaenhammer T.R."/>
            <person name="Caufield P.W."/>
            <person name="Cui Y."/>
            <person name="Zhang H."/>
            <person name="O'Toole P.W."/>
        </authorList>
    </citation>
    <scope>NUCLEOTIDE SEQUENCE [LARGE SCALE GENOMIC DNA]</scope>
    <source>
        <strain evidence="2 3">DSM 16634</strain>
    </source>
</reference>
<dbReference type="EMBL" id="AZFT01000053">
    <property type="protein sequence ID" value="KRL83467.1"/>
    <property type="molecule type" value="Genomic_DNA"/>
</dbReference>
<organism evidence="2 3">
    <name type="scientific">Ligilactobacillus apodemi DSM 16634 = JCM 16172</name>
    <dbReference type="NCBI Taxonomy" id="1423724"/>
    <lineage>
        <taxon>Bacteria</taxon>
        <taxon>Bacillati</taxon>
        <taxon>Bacillota</taxon>
        <taxon>Bacilli</taxon>
        <taxon>Lactobacillales</taxon>
        <taxon>Lactobacillaceae</taxon>
        <taxon>Ligilactobacillus</taxon>
    </lineage>
</organism>
<sequence>MYELKRLLSWKEQLVKVDLTELVLENNYFSRVKYPVCLTDFMQEVHRFSNQYSEWNSIEPADILKENGITDALNADLSSAKLSVLLAILVENVQQDRFCKGILLQMLANGYLLQLLTQIENCYHNSDQKYKFCAVSFNESFQTYSYLCEDETIQVGDQVIVPVGPQNVELEATVKKIIYATKAAAPYPFNKLKKIIKRVKNKFVLTENECGLSHFPFRKIDELQTLIGDFWLEADTKKVSFVCPTLKLENIAGHMFHGHFEVKAVINDSTLNWRKTKLCLRLQPQVEELIAIIKSFGGMESAWQELNLIFDDRKRHFDYYYDKTKRPSALKVWVKDFPRDIHAWKVDYLVTRNGVSLLIGDKEN</sequence>
<dbReference type="InterPro" id="IPR041222">
    <property type="entry name" value="PriA_3primeBD"/>
</dbReference>
<dbReference type="RefSeq" id="WP_025086579.1">
    <property type="nucleotide sequence ID" value="NZ_AZFT01000053.1"/>
</dbReference>
<accession>A0A0R1U1K8</accession>
<protein>
    <recommendedName>
        <fullName evidence="1">Primosomal protein N' 3' DNA-binding domain-containing protein</fullName>
    </recommendedName>
</protein>
<dbReference type="InterPro" id="IPR042115">
    <property type="entry name" value="PriA_3primeBD_sf"/>
</dbReference>
<dbReference type="Gene3D" id="3.40.1440.60">
    <property type="entry name" value="PriA, 3(prime) DNA-binding domain"/>
    <property type="match status" value="1"/>
</dbReference>
<evidence type="ECO:0000259" key="1">
    <source>
        <dbReference type="Pfam" id="PF17764"/>
    </source>
</evidence>
<dbReference type="eggNOG" id="COG1397">
    <property type="taxonomic scope" value="Bacteria"/>
</dbReference>
<dbReference type="InterPro" id="IPR045425">
    <property type="entry name" value="DUF6508"/>
</dbReference>
<dbReference type="PATRIC" id="fig|1423724.4.peg.760"/>
<gene>
    <name evidence="2" type="ORF">FC32_GL000721</name>
</gene>